<dbReference type="PANTHER" id="PTHR10678">
    <property type="entry name" value="26S PROTEASOME NON-ATPASE REGULATORY SUBUNIT 11/COP9 SIGNALOSOME COMPLEX SUBUNIT 2"/>
    <property type="match status" value="1"/>
</dbReference>
<evidence type="ECO:0000313" key="8">
    <source>
        <dbReference type="Proteomes" id="UP000008281"/>
    </source>
</evidence>
<organism evidence="8">
    <name type="scientific">Caenorhabditis remanei</name>
    <name type="common">Caenorhabditis vulgaris</name>
    <dbReference type="NCBI Taxonomy" id="31234"/>
    <lineage>
        <taxon>Eukaryota</taxon>
        <taxon>Metazoa</taxon>
        <taxon>Ecdysozoa</taxon>
        <taxon>Nematoda</taxon>
        <taxon>Chromadorea</taxon>
        <taxon>Rhabditida</taxon>
        <taxon>Rhabditina</taxon>
        <taxon>Rhabditomorpha</taxon>
        <taxon>Rhabditoidea</taxon>
        <taxon>Rhabditidae</taxon>
        <taxon>Peloderinae</taxon>
        <taxon>Caenorhabditis</taxon>
    </lineage>
</organism>
<name>E3N091_CAERE</name>
<dbReference type="Pfam" id="PF18055">
    <property type="entry name" value="RPN6_N"/>
    <property type="match status" value="1"/>
</dbReference>
<proteinExistence type="inferred from homology"/>
<dbReference type="STRING" id="31234.E3N091"/>
<dbReference type="PROSITE" id="PS50250">
    <property type="entry name" value="PCI"/>
    <property type="match status" value="1"/>
</dbReference>
<dbReference type="Gene3D" id="1.25.40.570">
    <property type="match status" value="1"/>
</dbReference>
<evidence type="ECO:0000256" key="5">
    <source>
        <dbReference type="ARBA" id="ARBA00069091"/>
    </source>
</evidence>
<dbReference type="InterPro" id="IPR050871">
    <property type="entry name" value="26S_Proteasome/COP9_Components"/>
</dbReference>
<dbReference type="AlphaFoldDB" id="E3N091"/>
<dbReference type="FunCoup" id="E3N091">
    <property type="interactions" value="50"/>
</dbReference>
<evidence type="ECO:0000256" key="1">
    <source>
        <dbReference type="ARBA" id="ARBA00007454"/>
    </source>
</evidence>
<evidence type="ECO:0000259" key="6">
    <source>
        <dbReference type="PROSITE" id="PS50250"/>
    </source>
</evidence>
<protein>
    <recommendedName>
        <fullName evidence="5">Probable 26S proteasome regulatory subunit rpn-6.2</fullName>
    </recommendedName>
</protein>
<accession>E3N091</accession>
<evidence type="ECO:0000256" key="2">
    <source>
        <dbReference type="ARBA" id="ARBA00022942"/>
    </source>
</evidence>
<keyword evidence="8" id="KW-1185">Reference proteome</keyword>
<feature type="domain" description="PCI" evidence="6">
    <location>
        <begin position="273"/>
        <end position="442"/>
    </location>
</feature>
<dbReference type="SUPFAM" id="SSF46785">
    <property type="entry name" value="Winged helix' DNA-binding domain"/>
    <property type="match status" value="1"/>
</dbReference>
<sequence>MDILSSQNVLLSFSIAASIVAWGWTWWKNQREVEEIRLSSRPNPIIFHIIRSPGTPRTRAAFKKRGCSFSSQTAKSSEAEVKRCEDLILTYSKQLAKEKDITGIRTLVESIRSFYDLIGKARASKLIRDIVEQALTIEQGKQEKDEKIDLLKNCIEWATSNKREFLRRSLQSRLVRLYNDVREFPQAQKLGQELSKELKKLEDRELLIEVSVEESKSAFNLNNLSKVSSITITAKTALLTAKTSANSAIASPQLQAAVDLQSGVLYSAEERDYKTSYSYFYEAFEGFSNIGDKTNATGALKYMILCKIMLNETEQLPSLLATKEFLPYHSNLRIIAIRAMADAFRKRSLKDFMKALEEHKKELVEDKVVAVHSQNLERNMLEKEISRVIEPYSEIELSYIARVIGMTVPPIEKAIARMILDKKLLGSIDQHGDTVLIYPKAGATKQFTQALSTISKLTKTVDVSYSRTKAIK</sequence>
<dbReference type="InParanoid" id="E3N091"/>
<reference evidence="7" key="1">
    <citation type="submission" date="2007-07" db="EMBL/GenBank/DDBJ databases">
        <title>PCAP assembly of the Caenorhabditis remanei genome.</title>
        <authorList>
            <consortium name="The Caenorhabditis remanei Sequencing Consortium"/>
            <person name="Wilson R.K."/>
        </authorList>
    </citation>
    <scope>NUCLEOTIDE SEQUENCE [LARGE SCALE GENOMIC DNA]</scope>
    <source>
        <strain evidence="7">PB4641</strain>
    </source>
</reference>
<dbReference type="Pfam" id="PF01399">
    <property type="entry name" value="PCI"/>
    <property type="match status" value="1"/>
</dbReference>
<comment type="function">
    <text evidence="3">Component of the lid subcomplex of the 26S proteasome, a multiprotein complex involved in the ATP-dependent degradation of ubiquitinated proteins. In the complex, rpn-6.2 is required for proteasome assembly.</text>
</comment>
<comment type="similarity">
    <text evidence="1">Belongs to the proteasome subunit S9 family.</text>
</comment>
<dbReference type="InterPro" id="IPR000717">
    <property type="entry name" value="PCI_dom"/>
</dbReference>
<dbReference type="HOGENOM" id="CLU_029573_2_1_1"/>
<dbReference type="InterPro" id="IPR040773">
    <property type="entry name" value="Rpn6_N"/>
</dbReference>
<dbReference type="OrthoDB" id="1418352at2759"/>
<dbReference type="FunFam" id="1.25.40.570:FF:000019">
    <property type="entry name" value="Proteasome regulatory non-ATPase subunit 6"/>
    <property type="match status" value="1"/>
</dbReference>
<dbReference type="EMBL" id="DS268504">
    <property type="protein sequence ID" value="EFP13271.1"/>
    <property type="molecule type" value="Genomic_DNA"/>
</dbReference>
<dbReference type="InterPro" id="IPR036390">
    <property type="entry name" value="WH_DNA-bd_sf"/>
</dbReference>
<evidence type="ECO:0000313" key="7">
    <source>
        <dbReference type="EMBL" id="EFP13271.1"/>
    </source>
</evidence>
<evidence type="ECO:0000256" key="4">
    <source>
        <dbReference type="ARBA" id="ARBA00062507"/>
    </source>
</evidence>
<dbReference type="OMA" id="MILCKIM"/>
<dbReference type="SMART" id="SM00753">
    <property type="entry name" value="PAM"/>
    <property type="match status" value="1"/>
</dbReference>
<dbReference type="SMART" id="SM00088">
    <property type="entry name" value="PINT"/>
    <property type="match status" value="1"/>
</dbReference>
<dbReference type="Proteomes" id="UP000008281">
    <property type="component" value="Unassembled WGS sequence"/>
</dbReference>
<comment type="subunit">
    <text evidence="4">Component of the lid subcomplex of the 19S proteasome regulatory particle complex (also named PA700 complex). The 26S proteasome consists of a 20S proteasome core and two 19S regulatory subunits.</text>
</comment>
<dbReference type="GO" id="GO:0000502">
    <property type="term" value="C:proteasome complex"/>
    <property type="evidence" value="ECO:0007669"/>
    <property type="project" value="UniProtKB-KW"/>
</dbReference>
<dbReference type="eggNOG" id="KOG1463">
    <property type="taxonomic scope" value="Eukaryota"/>
</dbReference>
<keyword evidence="2" id="KW-0647">Proteasome</keyword>
<gene>
    <name evidence="7" type="ORF">CRE_12205</name>
</gene>
<evidence type="ECO:0000256" key="3">
    <source>
        <dbReference type="ARBA" id="ARBA00056935"/>
    </source>
</evidence>